<dbReference type="InterPro" id="IPR032088">
    <property type="entry name" value="SAT"/>
</dbReference>
<proteinExistence type="evidence at transcript level"/>
<evidence type="ECO:0000256" key="2">
    <source>
        <dbReference type="ARBA" id="ARBA00022553"/>
    </source>
</evidence>
<keyword evidence="3" id="KW-0808">Transferase</keyword>
<feature type="region of interest" description="C-terminal hotdog fold" evidence="5">
    <location>
        <begin position="1469"/>
        <end position="1614"/>
    </location>
</feature>
<dbReference type="InterPro" id="IPR049900">
    <property type="entry name" value="PKS_mFAS_DH"/>
</dbReference>
<dbReference type="Pfam" id="PF00109">
    <property type="entry name" value="ketoacyl-synt"/>
    <property type="match status" value="1"/>
</dbReference>
<dbReference type="Pfam" id="PF00975">
    <property type="entry name" value="Thioesterase"/>
    <property type="match status" value="1"/>
</dbReference>
<evidence type="ECO:0000256" key="5">
    <source>
        <dbReference type="PROSITE-ProRule" id="PRU01363"/>
    </source>
</evidence>
<dbReference type="Pfam" id="PF16073">
    <property type="entry name" value="SAT"/>
    <property type="match status" value="1"/>
</dbReference>
<dbReference type="Gene3D" id="1.10.1200.10">
    <property type="entry name" value="ACP-like"/>
    <property type="match status" value="1"/>
</dbReference>
<dbReference type="InterPro" id="IPR001227">
    <property type="entry name" value="Ac_transferase_dom_sf"/>
</dbReference>
<dbReference type="Gene3D" id="3.30.70.3290">
    <property type="match status" value="1"/>
</dbReference>
<evidence type="ECO:0000313" key="8">
    <source>
        <dbReference type="EMBL" id="APX43980.1"/>
    </source>
</evidence>
<dbReference type="InterPro" id="IPR018201">
    <property type="entry name" value="Ketoacyl_synth_AS"/>
</dbReference>
<dbReference type="PROSITE" id="PS52004">
    <property type="entry name" value="KS3_2"/>
    <property type="match status" value="1"/>
</dbReference>
<gene>
    <name evidence="8" type="primary">pks9</name>
</gene>
<feature type="region of interest" description="N-terminal hotdog fold" evidence="5">
    <location>
        <begin position="1313"/>
        <end position="1442"/>
    </location>
</feature>
<evidence type="ECO:0000256" key="3">
    <source>
        <dbReference type="ARBA" id="ARBA00022679"/>
    </source>
</evidence>
<feature type="domain" description="Ketosynthase family 3 (KS3)" evidence="6">
    <location>
        <begin position="401"/>
        <end position="827"/>
    </location>
</feature>
<dbReference type="GO" id="GO:0004315">
    <property type="term" value="F:3-oxoacyl-[acyl-carrier-protein] synthase activity"/>
    <property type="evidence" value="ECO:0007669"/>
    <property type="project" value="InterPro"/>
</dbReference>
<dbReference type="GO" id="GO:0044550">
    <property type="term" value="P:secondary metabolite biosynthetic process"/>
    <property type="evidence" value="ECO:0007669"/>
    <property type="project" value="TreeGrafter"/>
</dbReference>
<dbReference type="PROSITE" id="PS00606">
    <property type="entry name" value="KS3_1"/>
    <property type="match status" value="1"/>
</dbReference>
<sequence length="2030" mass="221065">MPAQREYSVLLFGGQGSTAIFSPHAFENAEQDVRSASAGSILLSRCHAAFLREIACLEALSRERLAIDVEDFSSARDLLRPAEKYHTNAIIQATTIYLCQMLHYLAEIQKSDTQFEEFYERIRETAGFSSGLLPATIIARSRTLDELVTDGVEGFCLAFWIACRSLLFGIEATQKHPTDDTIDAEATWSLVIRGLSSSQLEERLDQHFNARESDVTSQDSSRHLQVSAISSANVVSVSGPSSELDSFRTQAVPDLTTTYAHVYGWYHGGDQFEDVVDQVLRDLQWRSISLRPCSGPTKPVRSTLDGSLLETSGTSPSELLEWLVRHLLVHPVNWSETAREIGASVNELLSREPASAIKVMSFGPSSGALFPDSQSFDPRIQLLDMSPFKAGKSSQSHLDYKDSIAIVGMSVNLPKGKGTEQLWETLSQGLSAVSEIPDTRFKVSEYYSEDSGKPRSMPARHGAFLDDPFSFDNGFFNISPREAKSMDPQQRVLLHTAQEAFEDAGYVADSSPSFQRGSTGCYIGLATGDYTDNLRDDIDVFYSPGTLRAFHSGRISYYYRLSGPSIVTDTACSSSMVSVYQACRALQAGDCTSAIAGGVNVISSPDMYLGLARGHFLSPTGGCKPFDAGADGYCRAEGCVLFVLKLLSDAVAENDRIHGVIRNVMTNQSGNAHSITHPHSATQIDLFQRLLRRTNVDPGSVGVVEAHGTGTQAGDAREIDSLKTVFGPYHSKANPLVISSIKGNIGHCEAASGAAGLAKLLLMLQKKEVPSQAGFKNINPAFADIESSGFVIPRHTVAWKHSLKTPRRALLNNFGAAGSNASLLLEEWDEPLKSQRNRPKLQKRSAHVFRLSAKSPKALQSAIERHYHYIHQSQQRHGGVTIQDICYTATARRQIHDHRVSLVCTSVEDLTSKLEHCQAAASPTTAQHVSASIFVFSGQGGLYDGMAEELMQTSSIFKDTIQTCDGILQGLGHPSILSIFSRGSESTQPLVGNDHIVASQCACVALEYALAKMFMSWGVTPKYVMGHSLGEYAALCVAEVLTLEDTLRIVASRAKMMTECCLPDTSGMLACKLSPTHTEKLLSASQSLSQLSVVCRNGLSDCVVGGPLDQLDVFRRECIANKIKVKLLDVPYAFHSAAMDPIMEPLKALGKSVHFARPKIPIISNVFGRFFEQGDLSNDYFALHASKSVQFAEGIADLQSREDLNDTLFLELGPHPTTLPMLRSSIQSDSCAYLGTLKQGEDSWASISSTMAALSLRKIAINWGTVFDGTSAKVTSLPGHPLQGATYLIPYTEPRTGASSHPDSTDETLVMTHFRLLPWMNRQTSLDSEYVFETTLATLSSLILGHDVGGTPICPASVFHELALEASHQALAARDDQVLVVSKMSFASPLIYTPAKDTDLLSVYIKKLSTSLTEFSVTSRASRVSEETVHCSGTVQLQHSQTCATDWVRDAALAKRQIGYFHGAGEDCTSTFRRKVLYETIFPRVVAYSAEYQTLISLDVADSNLEGLGAFRLPPNSHGDFLAPPIFTDTLLHSAGFIANLTVKSEEICICARVDSIELLYKDINYTDTFSVYCSLLEVKGAILADSIALDPSGKVVAVVRGMEFKRLRLSAFQQMLSGKAITPKRESMTLTPEKPRLSNGLMTPPTSGDALNTPVDSGGGLLHKVRAALETIVMDVGGFSKADMDYTKSLDELGIDSLMQIEIISKLTRTFPGQTGLNHHALSSCETLEALENTLASILHASVGIDAFVGAVTSSSRRESCQLTLVPSEYSPSDTVQDNPVKLHHSTGHATPLCLFHDGSGQISMYSRLQGHDRSTYAFFDPQFGSDQRQLESVYQMAQNYVSKITKVEQGPIIVGGWSFGGVVAFEAARQLMANGFEVRGLVLIDSPNPINHEPLPKEVITSVTKHSSRVGASSESTAMGEEFLYNASLLGAYEAIPLPDSRLSKLRTVMLRSQDVMDTESLCGVSYEWLSNQDARSAAIVAWEGLVGGHVEVLSIPGNHFEPFSRTNIQATGAQLWRACQYIEQGDN</sequence>
<dbReference type="InterPro" id="IPR049552">
    <property type="entry name" value="PKS_DH_N"/>
</dbReference>
<accession>A0A1P8NTH6</accession>
<dbReference type="Gene3D" id="3.40.50.1820">
    <property type="entry name" value="alpha/beta hydrolase"/>
    <property type="match status" value="1"/>
</dbReference>
<dbReference type="InterPro" id="IPR042104">
    <property type="entry name" value="PKS_dehydratase_sf"/>
</dbReference>
<evidence type="ECO:0000259" key="7">
    <source>
        <dbReference type="PROSITE" id="PS52019"/>
    </source>
</evidence>
<keyword evidence="4" id="KW-0511">Multifunctional enzyme</keyword>
<dbReference type="PROSITE" id="PS52019">
    <property type="entry name" value="PKS_MFAS_DH"/>
    <property type="match status" value="1"/>
</dbReference>
<dbReference type="InterPro" id="IPR014031">
    <property type="entry name" value="Ketoacyl_synth_C"/>
</dbReference>
<keyword evidence="2" id="KW-0597">Phosphoprotein</keyword>
<dbReference type="SMART" id="SM00825">
    <property type="entry name" value="PKS_KS"/>
    <property type="match status" value="1"/>
</dbReference>
<dbReference type="InterPro" id="IPR029058">
    <property type="entry name" value="AB_hydrolase_fold"/>
</dbReference>
<dbReference type="SUPFAM" id="SSF53474">
    <property type="entry name" value="alpha/beta-Hydrolases"/>
    <property type="match status" value="1"/>
</dbReference>
<dbReference type="InterPro" id="IPR009081">
    <property type="entry name" value="PP-bd_ACP"/>
</dbReference>
<dbReference type="SUPFAM" id="SSF53901">
    <property type="entry name" value="Thiolase-like"/>
    <property type="match status" value="1"/>
</dbReference>
<dbReference type="PANTHER" id="PTHR43775">
    <property type="entry name" value="FATTY ACID SYNTHASE"/>
    <property type="match status" value="1"/>
</dbReference>
<dbReference type="InterPro" id="IPR001031">
    <property type="entry name" value="Thioesterase"/>
</dbReference>
<dbReference type="InterPro" id="IPR030918">
    <property type="entry name" value="PT_fungal_PKS"/>
</dbReference>
<dbReference type="InterPro" id="IPR016039">
    <property type="entry name" value="Thiolase-like"/>
</dbReference>
<feature type="active site" description="Proton acceptor; for dehydratase activity" evidence="5">
    <location>
        <position position="1346"/>
    </location>
</feature>
<dbReference type="InterPro" id="IPR050091">
    <property type="entry name" value="PKS_NRPS_Biosynth_Enz"/>
</dbReference>
<dbReference type="InterPro" id="IPR020841">
    <property type="entry name" value="PKS_Beta-ketoAc_synthase_dom"/>
</dbReference>
<dbReference type="SMART" id="SM00827">
    <property type="entry name" value="PKS_AT"/>
    <property type="match status" value="1"/>
</dbReference>
<dbReference type="Pfam" id="PF02801">
    <property type="entry name" value="Ketoacyl-synt_C"/>
    <property type="match status" value="1"/>
</dbReference>
<dbReference type="EMBL" id="KX190791">
    <property type="protein sequence ID" value="APX43980.1"/>
    <property type="molecule type" value="mRNA"/>
</dbReference>
<evidence type="ECO:0000256" key="1">
    <source>
        <dbReference type="ARBA" id="ARBA00022450"/>
    </source>
</evidence>
<feature type="domain" description="PKS/mFAS DH" evidence="7">
    <location>
        <begin position="1313"/>
        <end position="1614"/>
    </location>
</feature>
<dbReference type="Gene3D" id="3.10.129.110">
    <property type="entry name" value="Polyketide synthase dehydratase"/>
    <property type="match status" value="1"/>
</dbReference>
<evidence type="ECO:0000259" key="6">
    <source>
        <dbReference type="PROSITE" id="PS52004"/>
    </source>
</evidence>
<feature type="active site" description="Proton donor; for dehydratase activity" evidence="5">
    <location>
        <position position="1529"/>
    </location>
</feature>
<dbReference type="InterPro" id="IPR036736">
    <property type="entry name" value="ACP-like_sf"/>
</dbReference>
<dbReference type="SUPFAM" id="SSF52151">
    <property type="entry name" value="FabD/lysophospholipase-like"/>
    <property type="match status" value="1"/>
</dbReference>
<dbReference type="NCBIfam" id="TIGR04532">
    <property type="entry name" value="PT_fungal_PKS"/>
    <property type="match status" value="1"/>
</dbReference>
<dbReference type="Gene3D" id="3.40.47.10">
    <property type="match status" value="1"/>
</dbReference>
<dbReference type="Pfam" id="PF00698">
    <property type="entry name" value="Acyl_transf_1"/>
    <property type="match status" value="1"/>
</dbReference>
<dbReference type="InterPro" id="IPR016035">
    <property type="entry name" value="Acyl_Trfase/lysoPLipase"/>
</dbReference>
<reference evidence="8" key="1">
    <citation type="submission" date="2016-05" db="EMBL/GenBank/DDBJ databases">
        <authorList>
            <person name="Lavstsen T."/>
            <person name="Jespersen J.S."/>
        </authorList>
    </citation>
    <scope>NUCLEOTIDE SEQUENCE</scope>
    <source>
        <strain evidence="8">NK17</strain>
    </source>
</reference>
<dbReference type="InterPro" id="IPR014030">
    <property type="entry name" value="Ketoacyl_synth_N"/>
</dbReference>
<keyword evidence="1" id="KW-0596">Phosphopantetheine</keyword>
<dbReference type="CDD" id="cd00833">
    <property type="entry name" value="PKS"/>
    <property type="match status" value="1"/>
</dbReference>
<dbReference type="InterPro" id="IPR006162">
    <property type="entry name" value="Ppantetheine_attach_site"/>
</dbReference>
<dbReference type="GO" id="GO:0006633">
    <property type="term" value="P:fatty acid biosynthetic process"/>
    <property type="evidence" value="ECO:0007669"/>
    <property type="project" value="InterPro"/>
</dbReference>
<organism evidence="8">
    <name type="scientific">Pestalotiopsis microspora</name>
    <dbReference type="NCBI Taxonomy" id="85828"/>
    <lineage>
        <taxon>Eukaryota</taxon>
        <taxon>Fungi</taxon>
        <taxon>Dikarya</taxon>
        <taxon>Ascomycota</taxon>
        <taxon>Pezizomycotina</taxon>
        <taxon>Sordariomycetes</taxon>
        <taxon>Xylariomycetidae</taxon>
        <taxon>Amphisphaeriales</taxon>
        <taxon>Sporocadaceae</taxon>
        <taxon>Pestalotiopsis</taxon>
    </lineage>
</organism>
<dbReference type="GO" id="GO:0004312">
    <property type="term" value="F:fatty acid synthase activity"/>
    <property type="evidence" value="ECO:0007669"/>
    <property type="project" value="TreeGrafter"/>
</dbReference>
<name>A0A1P8NTH6_PESMI</name>
<dbReference type="SUPFAM" id="SSF47336">
    <property type="entry name" value="ACP-like"/>
    <property type="match status" value="1"/>
</dbReference>
<evidence type="ECO:0000256" key="4">
    <source>
        <dbReference type="ARBA" id="ARBA00023268"/>
    </source>
</evidence>
<dbReference type="PROSITE" id="PS00012">
    <property type="entry name" value="PHOSPHOPANTETHEINE"/>
    <property type="match status" value="1"/>
</dbReference>
<dbReference type="Pfam" id="PF21089">
    <property type="entry name" value="PKS_DH_N"/>
    <property type="match status" value="1"/>
</dbReference>
<dbReference type="Gene3D" id="3.40.366.10">
    <property type="entry name" value="Malonyl-Coenzyme A Acyl Carrier Protein, domain 2"/>
    <property type="match status" value="3"/>
</dbReference>
<protein>
    <submittedName>
        <fullName evidence="8">Polyketide synthase</fullName>
    </submittedName>
</protein>
<dbReference type="InterPro" id="IPR014043">
    <property type="entry name" value="Acyl_transferase_dom"/>
</dbReference>
<dbReference type="PANTHER" id="PTHR43775:SF37">
    <property type="entry name" value="SI:DKEY-61P9.11"/>
    <property type="match status" value="1"/>
</dbReference>
<dbReference type="Pfam" id="PF22621">
    <property type="entry name" value="CurL-like_PKS_C"/>
    <property type="match status" value="1"/>
</dbReference>
<dbReference type="Pfam" id="PF00550">
    <property type="entry name" value="PP-binding"/>
    <property type="match status" value="1"/>
</dbReference>